<dbReference type="InterPro" id="IPR020456">
    <property type="entry name" value="Acylphosphatase"/>
</dbReference>
<dbReference type="OrthoDB" id="9808093at2"/>
<dbReference type="RefSeq" id="WP_147205807.1">
    <property type="nucleotide sequence ID" value="NZ_BJYT01000027.1"/>
</dbReference>
<dbReference type="Pfam" id="PF00708">
    <property type="entry name" value="Acylphosphatase"/>
    <property type="match status" value="1"/>
</dbReference>
<dbReference type="PANTHER" id="PTHR47268:SF4">
    <property type="entry name" value="ACYLPHOSPHATASE"/>
    <property type="match status" value="1"/>
</dbReference>
<dbReference type="Gene3D" id="3.30.70.100">
    <property type="match status" value="1"/>
</dbReference>
<proteinExistence type="inferred from homology"/>
<dbReference type="GO" id="GO:0003998">
    <property type="term" value="F:acylphosphatase activity"/>
    <property type="evidence" value="ECO:0007669"/>
    <property type="project" value="UniProtKB-EC"/>
</dbReference>
<evidence type="ECO:0000256" key="5">
    <source>
        <dbReference type="RuleBase" id="RU004168"/>
    </source>
</evidence>
<comment type="catalytic activity">
    <reaction evidence="3 4">
        <text>an acyl phosphate + H2O = a carboxylate + phosphate + H(+)</text>
        <dbReference type="Rhea" id="RHEA:14965"/>
        <dbReference type="ChEBI" id="CHEBI:15377"/>
        <dbReference type="ChEBI" id="CHEBI:15378"/>
        <dbReference type="ChEBI" id="CHEBI:29067"/>
        <dbReference type="ChEBI" id="CHEBI:43474"/>
        <dbReference type="ChEBI" id="CHEBI:59918"/>
        <dbReference type="EC" id="3.6.1.7"/>
    </reaction>
</comment>
<feature type="domain" description="Acylphosphatase-like" evidence="6">
    <location>
        <begin position="3"/>
        <end position="89"/>
    </location>
</feature>
<dbReference type="SUPFAM" id="SSF54975">
    <property type="entry name" value="Acylphosphatase/BLUF domain-like"/>
    <property type="match status" value="1"/>
</dbReference>
<dbReference type="PROSITE" id="PS51160">
    <property type="entry name" value="ACYLPHOSPHATASE_3"/>
    <property type="match status" value="1"/>
</dbReference>
<dbReference type="PANTHER" id="PTHR47268">
    <property type="entry name" value="ACYLPHOSPHATASE"/>
    <property type="match status" value="1"/>
</dbReference>
<dbReference type="AlphaFoldDB" id="A0A512BI92"/>
<dbReference type="PRINTS" id="PR00112">
    <property type="entry name" value="ACYLPHPHTASE"/>
</dbReference>
<keyword evidence="4" id="KW-0378">Hydrolase</keyword>
<comment type="caution">
    <text evidence="7">The sequence shown here is derived from an EMBL/GenBank/DDBJ whole genome shotgun (WGS) entry which is preliminary data.</text>
</comment>
<reference evidence="7 8" key="1">
    <citation type="submission" date="2019-07" db="EMBL/GenBank/DDBJ databases">
        <title>Whole genome shotgun sequence of Segetibacter aerophilus NBRC 106135.</title>
        <authorList>
            <person name="Hosoyama A."/>
            <person name="Uohara A."/>
            <person name="Ohji S."/>
            <person name="Ichikawa N."/>
        </authorList>
    </citation>
    <scope>NUCLEOTIDE SEQUENCE [LARGE SCALE GENOMIC DNA]</scope>
    <source>
        <strain evidence="7 8">NBRC 106135</strain>
    </source>
</reference>
<evidence type="ECO:0000256" key="1">
    <source>
        <dbReference type="ARBA" id="ARBA00005614"/>
    </source>
</evidence>
<dbReference type="InterPro" id="IPR036046">
    <property type="entry name" value="Acylphosphatase-like_dom_sf"/>
</dbReference>
<dbReference type="Proteomes" id="UP000321513">
    <property type="component" value="Unassembled WGS sequence"/>
</dbReference>
<evidence type="ECO:0000259" key="6">
    <source>
        <dbReference type="PROSITE" id="PS51160"/>
    </source>
</evidence>
<name>A0A512BI92_9BACT</name>
<evidence type="ECO:0000313" key="8">
    <source>
        <dbReference type="Proteomes" id="UP000321513"/>
    </source>
</evidence>
<comment type="similarity">
    <text evidence="1 5">Belongs to the acylphosphatase family.</text>
</comment>
<keyword evidence="8" id="KW-1185">Reference proteome</keyword>
<feature type="active site" evidence="4">
    <location>
        <position position="36"/>
    </location>
</feature>
<dbReference type="EMBL" id="BJYT01000027">
    <property type="protein sequence ID" value="GEO11694.1"/>
    <property type="molecule type" value="Genomic_DNA"/>
</dbReference>
<gene>
    <name evidence="7" type="ORF">SAE01_41900</name>
</gene>
<sequence length="92" mass="10309">MPTLHLLIKGKVQGVFYRATAKEIANELGITGWIKNTNEGDVEAVVTGSQDQLQAFATWCRTGPERANVSEVISEEVKEEKFKDFSVIRQRV</sequence>
<protein>
    <recommendedName>
        <fullName evidence="2 4">acylphosphatase</fullName>
        <ecNumber evidence="2 4">3.6.1.7</ecNumber>
    </recommendedName>
</protein>
<feature type="active site" evidence="4">
    <location>
        <position position="18"/>
    </location>
</feature>
<evidence type="ECO:0000256" key="4">
    <source>
        <dbReference type="PROSITE-ProRule" id="PRU00520"/>
    </source>
</evidence>
<dbReference type="InterPro" id="IPR001792">
    <property type="entry name" value="Acylphosphatase-like_dom"/>
</dbReference>
<accession>A0A512BI92</accession>
<evidence type="ECO:0000313" key="7">
    <source>
        <dbReference type="EMBL" id="GEO11694.1"/>
    </source>
</evidence>
<evidence type="ECO:0000256" key="2">
    <source>
        <dbReference type="ARBA" id="ARBA00012150"/>
    </source>
</evidence>
<dbReference type="EC" id="3.6.1.7" evidence="2 4"/>
<organism evidence="7 8">
    <name type="scientific">Segetibacter aerophilus</name>
    <dbReference type="NCBI Taxonomy" id="670293"/>
    <lineage>
        <taxon>Bacteria</taxon>
        <taxon>Pseudomonadati</taxon>
        <taxon>Bacteroidota</taxon>
        <taxon>Chitinophagia</taxon>
        <taxon>Chitinophagales</taxon>
        <taxon>Chitinophagaceae</taxon>
        <taxon>Segetibacter</taxon>
    </lineage>
</organism>
<evidence type="ECO:0000256" key="3">
    <source>
        <dbReference type="ARBA" id="ARBA00047645"/>
    </source>
</evidence>